<accession>A0ACC3YY28</accession>
<gene>
    <name evidence="1" type="ORF">CTRU02_209081</name>
</gene>
<organism evidence="1 2">
    <name type="scientific">Colletotrichum truncatum</name>
    <name type="common">Anthracnose fungus</name>
    <name type="synonym">Colletotrichum capsici</name>
    <dbReference type="NCBI Taxonomy" id="5467"/>
    <lineage>
        <taxon>Eukaryota</taxon>
        <taxon>Fungi</taxon>
        <taxon>Dikarya</taxon>
        <taxon>Ascomycota</taxon>
        <taxon>Pezizomycotina</taxon>
        <taxon>Sordariomycetes</taxon>
        <taxon>Hypocreomycetidae</taxon>
        <taxon>Glomerellales</taxon>
        <taxon>Glomerellaceae</taxon>
        <taxon>Colletotrichum</taxon>
        <taxon>Colletotrichum truncatum species complex</taxon>
    </lineage>
</organism>
<evidence type="ECO:0000313" key="2">
    <source>
        <dbReference type="Proteomes" id="UP000805649"/>
    </source>
</evidence>
<keyword evidence="2" id="KW-1185">Reference proteome</keyword>
<dbReference type="Proteomes" id="UP000805649">
    <property type="component" value="Unassembled WGS sequence"/>
</dbReference>
<dbReference type="EMBL" id="VUJX02000005">
    <property type="protein sequence ID" value="KAL0936865.1"/>
    <property type="molecule type" value="Genomic_DNA"/>
</dbReference>
<proteinExistence type="predicted"/>
<evidence type="ECO:0000313" key="1">
    <source>
        <dbReference type="EMBL" id="KAL0936865.1"/>
    </source>
</evidence>
<sequence>MATRGVPLRNLSDESNDYFNTSYNPRPVNQYLSDDGGYTSHGETPLDLNSTPGSHRALLSNPIGQDDNGSGPGEKVNEFQNTPARWRPYWLRPSVLSIFVALFLLFTACLPVMYWYSQEHDGLLKTRQNLVYLWRFGPTAVLTLISMFWNRVELQAIRYMPWMAHRQAQLDGQEADVSDLDYTAMLSPVILFQSLKRKHFLVFFICIASFLLKLQIVLAPSLYSLASISVTETADIQLHNIFNTSISGSNGTDNNPYLIAMALNNFNLSYPFGVNENLAYQTFGTGNGTVRGTTDAPLKAVVDGYFSEMQCLQLEDYSIRSTEVDRLGYHTYNFSLKFPGCDTTIPHTSSRILWNNSTAKRSRFAGYWGLKPSIPERCLNLPQQNNQSLYLAARLGPSTQNSSQPFLVNVAAVLCTSTSWLSKVEVVDDGVSPKVRVLPNQTNTTVFSDLWAMISASGVGNMGYSATTGVVSGPVAAMKTFRGEDISTGPNVTDATLYTNEALYNSVMDMSRTLGPLLAHYRRRQDSQSPAHVTGSIALTYDKLMVTQWVCLTMAACFAFLSLLISCLLLVYKRRTAVWYRDPATILGNMIYFRDNPRFAERVVDYKSPSRDHPVNWDRSEFTPLVLRTWVRALFAIFTLAVIAGLSSALNISESSDGLATVREDGYMHLLWTSLPALVMLGIALYVSCCDFAFRGLAVLWCLSSRSCSADELDVTLVDMLGLRALYNSLQKRVWTVTLSQLLALMCAFLTTLISVIFTVESIPENNAIQLQQNSWFGSFELGIGLDGLSSSRRNRDVLSSLLTRQGESELTYPQNTYNELVFPVLGGLESLDTSPNMTVKATIPAAKLQSTCTKLLPNEYRVSIKNWTEETTYYEGDFRQPYTCPNGKQGNVSDSITLSAATHKLGLSYFASVFASPGNLGELNTTCQLGLSPNYTLYSSYRVQTYAWGLYSNEKKDFEYLSLWKCNYTWVEIPTTVNLAPVKGKYVLDPDAPPQPDVSNSKPWVPTLEVPHLNNKFHTRGVGNAFPQSIVRDPLAGQMDEQFTVLIEPYGRFPLTAFNDTSQEDGILKDLRRNYAFLSAQLVNLENRYNMTESSWDSPPPAGGLPAVNAVITNHGRRRLVQNPTITYVLIGIIAVVALANIWALCSALTRRLVGRSWLFDMEVKGLAPDGFHSMAAMGSLLQGSNVANHLPESTELLSSDELHGRLSGLNFRLGWFQKAMGQESVYTIGVEGDDGLQYLGSKASLATQD</sequence>
<reference evidence="1 2" key="1">
    <citation type="journal article" date="2020" name="Phytopathology">
        <title>Genome Sequence Resources of Colletotrichum truncatum, C. plurivorum, C. musicola, and C. sojae: Four Species Pathogenic to Soybean (Glycine max).</title>
        <authorList>
            <person name="Rogerio F."/>
            <person name="Boufleur T.R."/>
            <person name="Ciampi-Guillardi M."/>
            <person name="Sukno S.A."/>
            <person name="Thon M.R."/>
            <person name="Massola Junior N.S."/>
            <person name="Baroncelli R."/>
        </authorList>
    </citation>
    <scope>NUCLEOTIDE SEQUENCE [LARGE SCALE GENOMIC DNA]</scope>
    <source>
        <strain evidence="1 2">CMES1059</strain>
    </source>
</reference>
<comment type="caution">
    <text evidence="1">The sequence shown here is derived from an EMBL/GenBank/DDBJ whole genome shotgun (WGS) entry which is preliminary data.</text>
</comment>
<name>A0ACC3YY28_COLTU</name>
<protein>
    <submittedName>
        <fullName evidence="1">Uncharacterized protein</fullName>
    </submittedName>
</protein>